<feature type="signal peptide" evidence="1">
    <location>
        <begin position="1"/>
        <end position="19"/>
    </location>
</feature>
<comment type="caution">
    <text evidence="2">The sequence shown here is derived from an EMBL/GenBank/DDBJ whole genome shotgun (WGS) entry which is preliminary data.</text>
</comment>
<keyword evidence="3" id="KW-1185">Reference proteome</keyword>
<evidence type="ECO:0000313" key="3">
    <source>
        <dbReference type="Proteomes" id="UP000198287"/>
    </source>
</evidence>
<protein>
    <recommendedName>
        <fullName evidence="4">Secreted protein</fullName>
    </recommendedName>
</protein>
<evidence type="ECO:0000256" key="1">
    <source>
        <dbReference type="SAM" id="SignalP"/>
    </source>
</evidence>
<gene>
    <name evidence="2" type="ORF">Fcan01_15297</name>
</gene>
<organism evidence="2 3">
    <name type="scientific">Folsomia candida</name>
    <name type="common">Springtail</name>
    <dbReference type="NCBI Taxonomy" id="158441"/>
    <lineage>
        <taxon>Eukaryota</taxon>
        <taxon>Metazoa</taxon>
        <taxon>Ecdysozoa</taxon>
        <taxon>Arthropoda</taxon>
        <taxon>Hexapoda</taxon>
        <taxon>Collembola</taxon>
        <taxon>Entomobryomorpha</taxon>
        <taxon>Isotomoidea</taxon>
        <taxon>Isotomidae</taxon>
        <taxon>Proisotominae</taxon>
        <taxon>Folsomia</taxon>
    </lineage>
</organism>
<sequence>MFRKIEVFIVLVLAGRAHSYGEYGTYCSPQDTQPVDHCHPRELLHCIDNMCRCNSTMAYISRFDAYGGRCVLKVGELCVLSESDIYCYQHSVCQVANSVSILPLSLATLATTRAISVTKSWILSARVESTADVTTVWMKVLPVSVSPPTDSSAVMGRQQREKRVTLICNVIRKENANATGLKVGFGSGVQIRTRKEARV</sequence>
<reference evidence="2 3" key="1">
    <citation type="submission" date="2015-12" db="EMBL/GenBank/DDBJ databases">
        <title>The genome of Folsomia candida.</title>
        <authorList>
            <person name="Faddeeva A."/>
            <person name="Derks M.F."/>
            <person name="Anvar Y."/>
            <person name="Smit S."/>
            <person name="Van Straalen N."/>
            <person name="Roelofs D."/>
        </authorList>
    </citation>
    <scope>NUCLEOTIDE SEQUENCE [LARGE SCALE GENOMIC DNA]</scope>
    <source>
        <strain evidence="2 3">VU population</strain>
        <tissue evidence="2">Whole body</tissue>
    </source>
</reference>
<dbReference type="AlphaFoldDB" id="A0A226DZ30"/>
<dbReference type="Proteomes" id="UP000198287">
    <property type="component" value="Unassembled WGS sequence"/>
</dbReference>
<proteinExistence type="predicted"/>
<evidence type="ECO:0000313" key="2">
    <source>
        <dbReference type="EMBL" id="OXA50288.1"/>
    </source>
</evidence>
<evidence type="ECO:0008006" key="4">
    <source>
        <dbReference type="Google" id="ProtNLM"/>
    </source>
</evidence>
<feature type="chain" id="PRO_5012623945" description="Secreted protein" evidence="1">
    <location>
        <begin position="20"/>
        <end position="199"/>
    </location>
</feature>
<dbReference type="EMBL" id="LNIX01000009">
    <property type="protein sequence ID" value="OXA50288.1"/>
    <property type="molecule type" value="Genomic_DNA"/>
</dbReference>
<name>A0A226DZ30_FOLCA</name>
<keyword evidence="1" id="KW-0732">Signal</keyword>
<accession>A0A226DZ30</accession>